<dbReference type="Gene3D" id="2.20.100.10">
    <property type="entry name" value="Thrombospondin type-1 (TSP1) repeat"/>
    <property type="match status" value="10"/>
</dbReference>
<dbReference type="InterPro" id="IPR050439">
    <property type="entry name" value="ADAMTS_ADAMTS-like"/>
</dbReference>
<evidence type="ECO:0000256" key="4">
    <source>
        <dbReference type="ARBA" id="ARBA00022737"/>
    </source>
</evidence>
<evidence type="ECO:0000259" key="8">
    <source>
        <dbReference type="PROSITE" id="PS50835"/>
    </source>
</evidence>
<dbReference type="EMBL" id="JAIZAY010000014">
    <property type="protein sequence ID" value="KAJ8029224.1"/>
    <property type="molecule type" value="Genomic_DNA"/>
</dbReference>
<dbReference type="Gene3D" id="2.60.40.10">
    <property type="entry name" value="Immunoglobulins"/>
    <property type="match status" value="1"/>
</dbReference>
<feature type="disulfide bond" evidence="6">
    <location>
        <begin position="60"/>
        <end position="65"/>
    </location>
</feature>
<gene>
    <name evidence="9" type="ORF">HOLleu_28566</name>
</gene>
<dbReference type="InterPro" id="IPR013273">
    <property type="entry name" value="ADAMTS/ADAMTS-like"/>
</dbReference>
<dbReference type="InterPro" id="IPR003598">
    <property type="entry name" value="Ig_sub2"/>
</dbReference>
<dbReference type="InterPro" id="IPR003599">
    <property type="entry name" value="Ig_sub"/>
</dbReference>
<reference evidence="9" key="1">
    <citation type="submission" date="2021-10" db="EMBL/GenBank/DDBJ databases">
        <title>Tropical sea cucumber genome reveals ecological adaptation and Cuvierian tubules defense mechanism.</title>
        <authorList>
            <person name="Chen T."/>
        </authorList>
    </citation>
    <scope>NUCLEOTIDE SEQUENCE</scope>
    <source>
        <strain evidence="9">Nanhai2018</strain>
        <tissue evidence="9">Muscle</tissue>
    </source>
</reference>
<dbReference type="CDD" id="cd00096">
    <property type="entry name" value="Ig"/>
    <property type="match status" value="1"/>
</dbReference>
<feature type="disulfide bond" evidence="6">
    <location>
        <begin position="49"/>
        <end position="80"/>
    </location>
</feature>
<name>A0A9Q1BMK5_HOLLE</name>
<evidence type="ECO:0000256" key="1">
    <source>
        <dbReference type="ARBA" id="ARBA00004613"/>
    </source>
</evidence>
<dbReference type="SMART" id="SM00409">
    <property type="entry name" value="IG"/>
    <property type="match status" value="1"/>
</dbReference>
<evidence type="ECO:0000313" key="9">
    <source>
        <dbReference type="EMBL" id="KAJ8029224.1"/>
    </source>
</evidence>
<sequence>MNERIYLPQLYMFVALFLGVSAGENDVSSLDSSFEWSSWSNWSDCTRECGGGISRKSRECLFGACQGSLVQYRTCNTEPCPENTKDFRARQCEVYNDVQYNNQSFSWIPVTPLPAKNECALICQAEGHNLTRMLSPTVLDGTPCRLSSRDMCLNGKCVPIGCNYEFNSTTVLDRCLVCGGDNSSCKVQRGKKTSHLVDKGLEEIWLIPKGSFAVRILLKGSGSFLGVQTEDGRSGINQKTVSQGGNYIVGGTNIQFTIMKSGRTYISIPDKLNQSLWVTILRTKTYDETDPQDKIVFQYIAPISYSWKESEWSACSRSCGIGTRVKTWKCQDTVTREEVEETLCSEKRKADVIEECIMRVCPAEWKVDPWDDCSSTCGGGIQRRAVACTVDDGSGTIQYLSNEYCQIDRPPLLRACNTEECPRWYAVTDWSECSVTCATGLTTRVVQCLDYRGVEVTGCRLNGKPIESKRCHTRVPCLEGPGEDFVPPITPAIRQVLEVHPSYATYDWSPCSVSCSMGIRTRNVTCTLFMSHTQTFITQEDSKCGDFPKPNTTEVCLMPPCPVTPTRMSDESLDTTTTYDKETNPTKAEETLKTRVLPPVSPYLDDSSESSYSLSFPSESGYSVVDYEFSSYSAPGRRYMWRQTGFSECSRSCAGGLKESIIECVDAVTDEVVKDFRCHASEPLERSRHSCNEQPCPPKWNVMVYGECSMTCGSGLRYPVKVMCIQVYAESMGGFRSVPDSECQHLPRPGPDSCANIECPPHWIMNRWSSCTEACGRGTRSRRVSCIQLLGNGEEVEREWRMCSSIPPPETENCNEVDCPPDWLAGNFSACSVTCGQGQKSRQVICTQVLADGSSDILDPSRCPEETAPTAVEPCSMDVCFEPAIMANSSIFEQSETEGRIHLTVGQQATLFTKTTLIVHCPVVGLKKPNIQWLKGSSEVPHNRTSRVRVISGGSLKITHLTVEDTGLYTCVAGPLSENFYLTVVQYIHSDAAPDDYVWVTGEWSECTVTCGGGYQRRDVLCQHVNRRANDQLLNPEFCESTSKLKPDEIKICNRHLCTSFWDPEDWGKCSNNCRGAGLGTKTRLVRCKYSNGSFAPESECQSIPDLEMPATITDCQTDFCVPRWHVSRWTSCSVTCGQGRMKRKVRCMYQGTHKLAQLMQCQMLNPQPKVSAVCNQSDCPDAANPFEWDSL</sequence>
<dbReference type="PRINTS" id="PR01857">
    <property type="entry name" value="ADAMTSFAMILY"/>
</dbReference>
<dbReference type="Pfam" id="PF19236">
    <property type="entry name" value="ADAMTS_CR_3"/>
    <property type="match status" value="1"/>
</dbReference>
<evidence type="ECO:0000256" key="7">
    <source>
        <dbReference type="SAM" id="SignalP"/>
    </source>
</evidence>
<dbReference type="AlphaFoldDB" id="A0A9Q1BMK5"/>
<evidence type="ECO:0000256" key="2">
    <source>
        <dbReference type="ARBA" id="ARBA00022525"/>
    </source>
</evidence>
<keyword evidence="2" id="KW-0964">Secreted</keyword>
<dbReference type="SUPFAM" id="SSF48726">
    <property type="entry name" value="Immunoglobulin"/>
    <property type="match status" value="1"/>
</dbReference>
<dbReference type="SMART" id="SM00209">
    <property type="entry name" value="TSP1"/>
    <property type="match status" value="11"/>
</dbReference>
<comment type="caution">
    <text evidence="9">The sequence shown here is derived from an EMBL/GenBank/DDBJ whole genome shotgun (WGS) entry which is preliminary data.</text>
</comment>
<dbReference type="SUPFAM" id="SSF82895">
    <property type="entry name" value="TSP-1 type 1 repeat"/>
    <property type="match status" value="11"/>
</dbReference>
<dbReference type="PROSITE" id="PS50835">
    <property type="entry name" value="IG_LIKE"/>
    <property type="match status" value="1"/>
</dbReference>
<feature type="disulfide bond" evidence="6">
    <location>
        <begin position="45"/>
        <end position="75"/>
    </location>
</feature>
<protein>
    <submittedName>
        <fullName evidence="9">ADAMTS-like protein 1</fullName>
    </submittedName>
</protein>
<evidence type="ECO:0000256" key="5">
    <source>
        <dbReference type="ARBA" id="ARBA00023157"/>
    </source>
</evidence>
<keyword evidence="10" id="KW-1185">Reference proteome</keyword>
<dbReference type="FunFam" id="2.20.100.10:FF:000005">
    <property type="entry name" value="ADAM metallopeptidase with thrombospondin type 1 motif 9"/>
    <property type="match status" value="1"/>
</dbReference>
<keyword evidence="3 7" id="KW-0732">Signal</keyword>
<feature type="chain" id="PRO_5040209694" evidence="7">
    <location>
        <begin position="23"/>
        <end position="1192"/>
    </location>
</feature>
<dbReference type="InterPro" id="IPR000884">
    <property type="entry name" value="TSP1_rpt"/>
</dbReference>
<dbReference type="PANTHER" id="PTHR13723">
    <property type="entry name" value="ADAMTS A DISINTEGRIN AND METALLOPROTEASE WITH THROMBOSPONDIN MOTIFS PROTEASE"/>
    <property type="match status" value="1"/>
</dbReference>
<accession>A0A9Q1BMK5</accession>
<dbReference type="GO" id="GO:0031012">
    <property type="term" value="C:extracellular matrix"/>
    <property type="evidence" value="ECO:0007669"/>
    <property type="project" value="TreeGrafter"/>
</dbReference>
<keyword evidence="5 6" id="KW-1015">Disulfide bond</keyword>
<organism evidence="9 10">
    <name type="scientific">Holothuria leucospilota</name>
    <name type="common">Black long sea cucumber</name>
    <name type="synonym">Mertensiothuria leucospilota</name>
    <dbReference type="NCBI Taxonomy" id="206669"/>
    <lineage>
        <taxon>Eukaryota</taxon>
        <taxon>Metazoa</taxon>
        <taxon>Echinodermata</taxon>
        <taxon>Eleutherozoa</taxon>
        <taxon>Echinozoa</taxon>
        <taxon>Holothuroidea</taxon>
        <taxon>Aspidochirotacea</taxon>
        <taxon>Aspidochirotida</taxon>
        <taxon>Holothuriidae</taxon>
        <taxon>Holothuria</taxon>
    </lineage>
</organism>
<dbReference type="Pfam" id="PF13927">
    <property type="entry name" value="Ig_3"/>
    <property type="match status" value="1"/>
</dbReference>
<dbReference type="InterPro" id="IPR036383">
    <property type="entry name" value="TSP1_rpt_sf"/>
</dbReference>
<dbReference type="GO" id="GO:0005576">
    <property type="term" value="C:extracellular region"/>
    <property type="evidence" value="ECO:0007669"/>
    <property type="project" value="UniProtKB-SubCell"/>
</dbReference>
<proteinExistence type="predicted"/>
<dbReference type="OrthoDB" id="5948003at2759"/>
<dbReference type="GO" id="GO:0030198">
    <property type="term" value="P:extracellular matrix organization"/>
    <property type="evidence" value="ECO:0007669"/>
    <property type="project" value="InterPro"/>
</dbReference>
<dbReference type="Gene3D" id="2.60.120.830">
    <property type="match status" value="1"/>
</dbReference>
<dbReference type="InterPro" id="IPR036179">
    <property type="entry name" value="Ig-like_dom_sf"/>
</dbReference>
<comment type="subcellular location">
    <subcellularLocation>
        <location evidence="1">Secreted</location>
    </subcellularLocation>
</comment>
<evidence type="ECO:0000313" key="10">
    <source>
        <dbReference type="Proteomes" id="UP001152320"/>
    </source>
</evidence>
<dbReference type="GO" id="GO:0004222">
    <property type="term" value="F:metalloendopeptidase activity"/>
    <property type="evidence" value="ECO:0007669"/>
    <property type="project" value="TreeGrafter"/>
</dbReference>
<dbReference type="Pfam" id="PF19030">
    <property type="entry name" value="TSP1_ADAMTS"/>
    <property type="match status" value="10"/>
</dbReference>
<dbReference type="GO" id="GO:0006508">
    <property type="term" value="P:proteolysis"/>
    <property type="evidence" value="ECO:0007669"/>
    <property type="project" value="TreeGrafter"/>
</dbReference>
<dbReference type="InterPro" id="IPR013783">
    <property type="entry name" value="Ig-like_fold"/>
</dbReference>
<evidence type="ECO:0000256" key="3">
    <source>
        <dbReference type="ARBA" id="ARBA00022729"/>
    </source>
</evidence>
<keyword evidence="4" id="KW-0677">Repeat</keyword>
<dbReference type="PROSITE" id="PS50092">
    <property type="entry name" value="TSP1"/>
    <property type="match status" value="10"/>
</dbReference>
<evidence type="ECO:0000256" key="6">
    <source>
        <dbReference type="PIRSR" id="PIRSR613273-3"/>
    </source>
</evidence>
<dbReference type="PANTHER" id="PTHR13723:SF313">
    <property type="entry name" value="PEPTIDASE M12B DOMAIN-CONTAINING PROTEIN"/>
    <property type="match status" value="1"/>
</dbReference>
<dbReference type="Pfam" id="PF00090">
    <property type="entry name" value="TSP_1"/>
    <property type="match status" value="1"/>
</dbReference>
<feature type="signal peptide" evidence="7">
    <location>
        <begin position="1"/>
        <end position="22"/>
    </location>
</feature>
<dbReference type="Proteomes" id="UP001152320">
    <property type="component" value="Chromosome 14"/>
</dbReference>
<feature type="domain" description="Ig-like" evidence="8">
    <location>
        <begin position="883"/>
        <end position="983"/>
    </location>
</feature>
<dbReference type="InterPro" id="IPR007110">
    <property type="entry name" value="Ig-like_dom"/>
</dbReference>
<dbReference type="InterPro" id="IPR045371">
    <property type="entry name" value="ADAMTS_CR_3"/>
</dbReference>
<dbReference type="SMART" id="SM00408">
    <property type="entry name" value="IGc2"/>
    <property type="match status" value="1"/>
</dbReference>